<evidence type="ECO:0000313" key="1">
    <source>
        <dbReference type="EMBL" id="EGG29046.1"/>
    </source>
</evidence>
<name>F3L3S3_9GAMM</name>
<reference evidence="1 2" key="1">
    <citation type="journal article" date="2011" name="J. Bacteriol.">
        <title>Genome sequence of strain IMCC3088, a proteorhodopsin-containing marine bacterium belonging to the OM60/NOR5 clade.</title>
        <authorList>
            <person name="Jang Y."/>
            <person name="Oh H.M."/>
            <person name="Kang I."/>
            <person name="Lee K."/>
            <person name="Yang S.J."/>
            <person name="Cho J.C."/>
        </authorList>
    </citation>
    <scope>NUCLEOTIDE SEQUENCE [LARGE SCALE GENOMIC DNA]</scope>
    <source>
        <strain evidence="1 2">IMCC3088</strain>
    </source>
</reference>
<dbReference type="AlphaFoldDB" id="F3L3S3"/>
<protein>
    <submittedName>
        <fullName evidence="1">Uncharacterized protein</fullName>
    </submittedName>
</protein>
<organism evidence="1 2">
    <name type="scientific">Aequoribacter fuscus</name>
    <dbReference type="NCBI Taxonomy" id="2518989"/>
    <lineage>
        <taxon>Bacteria</taxon>
        <taxon>Pseudomonadati</taxon>
        <taxon>Pseudomonadota</taxon>
        <taxon>Gammaproteobacteria</taxon>
        <taxon>Cellvibrionales</taxon>
        <taxon>Halieaceae</taxon>
        <taxon>Aequoribacter</taxon>
    </lineage>
</organism>
<dbReference type="Proteomes" id="UP000005615">
    <property type="component" value="Unassembled WGS sequence"/>
</dbReference>
<gene>
    <name evidence="1" type="ORF">IMCC3088_2265</name>
</gene>
<keyword evidence="2" id="KW-1185">Reference proteome</keyword>
<sequence length="76" mass="8138">MVATRLSFSNTKMIWSDTVDAVIVQPDPTVLVEKYLSSSAGLCPALSAILPAQPAPVPKMTVWLFWISEDSGSGKS</sequence>
<proteinExistence type="predicted"/>
<evidence type="ECO:0000313" key="2">
    <source>
        <dbReference type="Proteomes" id="UP000005615"/>
    </source>
</evidence>
<accession>F3L3S3</accession>
<comment type="caution">
    <text evidence="1">The sequence shown here is derived from an EMBL/GenBank/DDBJ whole genome shotgun (WGS) entry which is preliminary data.</text>
</comment>
<dbReference type="EMBL" id="AEIG01000066">
    <property type="protein sequence ID" value="EGG29046.1"/>
    <property type="molecule type" value="Genomic_DNA"/>
</dbReference>